<dbReference type="Gene3D" id="3.40.50.720">
    <property type="entry name" value="NAD(P)-binding Rossmann-like Domain"/>
    <property type="match status" value="1"/>
</dbReference>
<evidence type="ECO:0000313" key="2">
    <source>
        <dbReference type="EMBL" id="GJE89314.1"/>
    </source>
</evidence>
<accession>A0A9P3G8G1</accession>
<dbReference type="GO" id="GO:0016651">
    <property type="term" value="F:oxidoreductase activity, acting on NAD(P)H"/>
    <property type="evidence" value="ECO:0007669"/>
    <property type="project" value="InterPro"/>
</dbReference>
<dbReference type="InterPro" id="IPR036291">
    <property type="entry name" value="NAD(P)-bd_dom_sf"/>
</dbReference>
<feature type="domain" description="Enoyl reductase (ER)" evidence="1">
    <location>
        <begin position="9"/>
        <end position="373"/>
    </location>
</feature>
<dbReference type="InterPro" id="IPR013154">
    <property type="entry name" value="ADH-like_N"/>
</dbReference>
<dbReference type="AlphaFoldDB" id="A0A9P3G8G1"/>
<protein>
    <submittedName>
        <fullName evidence="2">Zinc-binding alcohol dehydrogenase family protein</fullName>
    </submittedName>
</protein>
<gene>
    <name evidence="2" type="ORF">PsYK624_054120</name>
</gene>
<dbReference type="Pfam" id="PF00107">
    <property type="entry name" value="ADH_zinc_N"/>
    <property type="match status" value="1"/>
</dbReference>
<dbReference type="PANTHER" id="PTHR45348">
    <property type="entry name" value="HYPOTHETICAL OXIDOREDUCTASE (EUROFUNG)"/>
    <property type="match status" value="1"/>
</dbReference>
<proteinExistence type="predicted"/>
<dbReference type="PANTHER" id="PTHR45348:SF2">
    <property type="entry name" value="ZINC-TYPE ALCOHOL DEHYDROGENASE-LIKE PROTEIN C2E1P3.01"/>
    <property type="match status" value="1"/>
</dbReference>
<dbReference type="SUPFAM" id="SSF50129">
    <property type="entry name" value="GroES-like"/>
    <property type="match status" value="1"/>
</dbReference>
<evidence type="ECO:0000259" key="1">
    <source>
        <dbReference type="SMART" id="SM00829"/>
    </source>
</evidence>
<dbReference type="InterPro" id="IPR047122">
    <property type="entry name" value="Trans-enoyl_RdTase-like"/>
</dbReference>
<organism evidence="2 3">
    <name type="scientific">Phanerochaete sordida</name>
    <dbReference type="NCBI Taxonomy" id="48140"/>
    <lineage>
        <taxon>Eukaryota</taxon>
        <taxon>Fungi</taxon>
        <taxon>Dikarya</taxon>
        <taxon>Basidiomycota</taxon>
        <taxon>Agaricomycotina</taxon>
        <taxon>Agaricomycetes</taxon>
        <taxon>Polyporales</taxon>
        <taxon>Phanerochaetaceae</taxon>
        <taxon>Phanerochaete</taxon>
    </lineage>
</organism>
<dbReference type="SUPFAM" id="SSF51735">
    <property type="entry name" value="NAD(P)-binding Rossmann-fold domains"/>
    <property type="match status" value="1"/>
</dbReference>
<dbReference type="InterPro" id="IPR011032">
    <property type="entry name" value="GroES-like_sf"/>
</dbReference>
<dbReference type="OrthoDB" id="10257049at2759"/>
<dbReference type="SMART" id="SM00829">
    <property type="entry name" value="PKS_ER"/>
    <property type="match status" value="1"/>
</dbReference>
<evidence type="ECO:0000313" key="3">
    <source>
        <dbReference type="Proteomes" id="UP000703269"/>
    </source>
</evidence>
<dbReference type="EMBL" id="BPQB01000012">
    <property type="protein sequence ID" value="GJE89314.1"/>
    <property type="molecule type" value="Genomic_DNA"/>
</dbReference>
<name>A0A9P3G8G1_9APHY</name>
<comment type="caution">
    <text evidence="2">The sequence shown here is derived from an EMBL/GenBank/DDBJ whole genome shotgun (WGS) entry which is preliminary data.</text>
</comment>
<dbReference type="Pfam" id="PF08240">
    <property type="entry name" value="ADH_N"/>
    <property type="match status" value="1"/>
</dbReference>
<keyword evidence="3" id="KW-1185">Reference proteome</keyword>
<dbReference type="CDD" id="cd08249">
    <property type="entry name" value="enoyl_reductase_like"/>
    <property type="match status" value="1"/>
</dbReference>
<dbReference type="InterPro" id="IPR013149">
    <property type="entry name" value="ADH-like_C"/>
</dbReference>
<sequence length="378" mass="40270">MKALILQPDRTAKVESIPVPEIDDDEVLVKVVAVALNPVDWIQIKLFGAAGTICGSDWSGVVVQTGRSVTSRIVGDHVAGYAQGANYTDRGAFAEYLKTGADLCWAAPAGTVTHEQAAAMGCGLWTAAQVLFHPDRLGLVEVPDKVDHEEWLFINGGSGSVGLYAIQLAHLVGYKIVTTASPRNHDLCKSLGADVVVDYKAPDAIAQIKAATNDTIRVALDAISEPDTQLFSVQVFGPRGGTLGTLLVATAAAASARADVTVRHTLIHTALGREFVLGEAVQGKMLTAADREITTRFFSSLPERDGVFVGAHRFPASASDRAHMVQFLAKTPALVVKGLIKPNPTLRLEGGLEEIHVGLKYMEEGKQSGQKIVYRIAD</sequence>
<reference evidence="2 3" key="1">
    <citation type="submission" date="2021-08" db="EMBL/GenBank/DDBJ databases">
        <title>Draft Genome Sequence of Phanerochaete sordida strain YK-624.</title>
        <authorList>
            <person name="Mori T."/>
            <person name="Dohra H."/>
            <person name="Suzuki T."/>
            <person name="Kawagishi H."/>
            <person name="Hirai H."/>
        </authorList>
    </citation>
    <scope>NUCLEOTIDE SEQUENCE [LARGE SCALE GENOMIC DNA]</scope>
    <source>
        <strain evidence="2 3">YK-624</strain>
    </source>
</reference>
<dbReference type="Proteomes" id="UP000703269">
    <property type="component" value="Unassembled WGS sequence"/>
</dbReference>
<dbReference type="InterPro" id="IPR020843">
    <property type="entry name" value="ER"/>
</dbReference>
<dbReference type="Gene3D" id="3.90.180.10">
    <property type="entry name" value="Medium-chain alcohol dehydrogenases, catalytic domain"/>
    <property type="match status" value="1"/>
</dbReference>